<reference evidence="3" key="1">
    <citation type="submission" date="2023-07" db="EMBL/GenBank/DDBJ databases">
        <title>draft genome sequence of fig (Ficus carica).</title>
        <authorList>
            <person name="Takahashi T."/>
            <person name="Nishimura K."/>
        </authorList>
    </citation>
    <scope>NUCLEOTIDE SEQUENCE</scope>
</reference>
<feature type="repeat" description="PPR" evidence="2">
    <location>
        <begin position="586"/>
        <end position="620"/>
    </location>
</feature>
<dbReference type="AlphaFoldDB" id="A0AA88D228"/>
<dbReference type="GO" id="GO:0003729">
    <property type="term" value="F:mRNA binding"/>
    <property type="evidence" value="ECO:0007669"/>
    <property type="project" value="UniProtKB-ARBA"/>
</dbReference>
<sequence length="822" mass="91464">MAVVGSHVGVHRDLPTPLVRIPYNLKNAFFSSMEFKPSIKSYHSKFGNFYSELRFHKKTSFLTPVVLSSDQSITDVSMSSKLIKDLVEDGFFVDALKVFVKMLECGVPLAEFRFFPILIKAFGELSDVEKVREIHGHLVKFGVLDDIYVVNSLLSVYWKCGEARDAMQLFWNVPEKDSVSWNTMISGFCRSGDYVGSLRMFSLMIGEHGVLPNRVACLSALSSCSALEYLLQGKEIHAFVVKSGLDDDFLISGLADMYMKCGDVKNAESIFKGVFYNEDIRENTVVWNVMILGYVSNGYLSQAVELFLEMLATSILPDSSTMVAVLVFCSWLLDLAVGKQIHGFAISLELDKDIRVETALIDMYFKCGDTKAGLDIFKSSPDRNVVTWGVVISNCAQNGLPTEALDLFHNYRMKNGFADSVIVLAALRACSSLTLKSKGLEIHGLAIKSGFCSDVFIGSALVDMYAKCRDIESAEKVFYKLLDKDFISWNALISGYAQNGCPDKALKAFREMQSEQITPNTVTSACVLSVCAHLSAMTLCKEVHGHLLRRGFGSNVLINNSLLATYAKCGDISSSWTVFRKMPEKNEVSWNSVFLGLGMHGQADEVFVLFEEMEESGIKPDHATFTALLSACSHSGRVEEGFKYLRRMSEYYKLVPQLEQYTCLVDLLGRAGHLHQAYDMILAMPCVPDDRIWGSLLAACKSHGDKRLAKVVANHILQLDPTNIGYRVLLSNLYEDHGKWDEVTRVRTEIKDMGLKKTPGCSWIEVNNTIHTFSAGDRSHYQSVDIYDALESLTIQTRKAGYVPQSPLVTVVPTNQPNGPNG</sequence>
<evidence type="ECO:0000256" key="1">
    <source>
        <dbReference type="ARBA" id="ARBA00022737"/>
    </source>
</evidence>
<dbReference type="Gramene" id="FCD_00017306-RA">
    <property type="protein sequence ID" value="FCD_00017306-RA:cds"/>
    <property type="gene ID" value="FCD_00017306"/>
</dbReference>
<evidence type="ECO:0000313" key="4">
    <source>
        <dbReference type="Proteomes" id="UP001187192"/>
    </source>
</evidence>
<dbReference type="InterPro" id="IPR002885">
    <property type="entry name" value="PPR_rpt"/>
</dbReference>
<feature type="repeat" description="PPR" evidence="2">
    <location>
        <begin position="283"/>
        <end position="317"/>
    </location>
</feature>
<feature type="repeat" description="PPR" evidence="2">
    <location>
        <begin position="621"/>
        <end position="651"/>
    </location>
</feature>
<protein>
    <submittedName>
        <fullName evidence="3">Uncharacterized protein</fullName>
    </submittedName>
</protein>
<dbReference type="SUPFAM" id="SSF48452">
    <property type="entry name" value="TPR-like"/>
    <property type="match status" value="1"/>
</dbReference>
<dbReference type="InterPro" id="IPR046848">
    <property type="entry name" value="E_motif"/>
</dbReference>
<dbReference type="InterPro" id="IPR046960">
    <property type="entry name" value="PPR_At4g14850-like_plant"/>
</dbReference>
<accession>A0AA88D228</accession>
<proteinExistence type="predicted"/>
<gene>
    <name evidence="3" type="ORF">TIFTF001_008820</name>
</gene>
<feature type="repeat" description="PPR" evidence="2">
    <location>
        <begin position="177"/>
        <end position="212"/>
    </location>
</feature>
<dbReference type="NCBIfam" id="TIGR00756">
    <property type="entry name" value="PPR"/>
    <property type="match status" value="5"/>
</dbReference>
<dbReference type="Pfam" id="PF20431">
    <property type="entry name" value="E_motif"/>
    <property type="match status" value="1"/>
</dbReference>
<keyword evidence="4" id="KW-1185">Reference proteome</keyword>
<keyword evidence="1" id="KW-0677">Repeat</keyword>
<dbReference type="Pfam" id="PF13041">
    <property type="entry name" value="PPR_2"/>
    <property type="match status" value="3"/>
</dbReference>
<dbReference type="FunFam" id="1.25.40.10:FF:000073">
    <property type="entry name" value="Pentatricopeptide repeat-containing protein chloroplastic"/>
    <property type="match status" value="1"/>
</dbReference>
<dbReference type="Proteomes" id="UP001187192">
    <property type="component" value="Unassembled WGS sequence"/>
</dbReference>
<name>A0AA88D228_FICCA</name>
<evidence type="ECO:0000256" key="2">
    <source>
        <dbReference type="PROSITE-ProRule" id="PRU00708"/>
    </source>
</evidence>
<dbReference type="PROSITE" id="PS51375">
    <property type="entry name" value="PPR"/>
    <property type="match status" value="6"/>
</dbReference>
<dbReference type="PANTHER" id="PTHR47926">
    <property type="entry name" value="PENTATRICOPEPTIDE REPEAT-CONTAINING PROTEIN"/>
    <property type="match status" value="1"/>
</dbReference>
<dbReference type="InterPro" id="IPR011990">
    <property type="entry name" value="TPR-like_helical_dom_sf"/>
</dbReference>
<feature type="repeat" description="PPR" evidence="2">
    <location>
        <begin position="384"/>
        <end position="419"/>
    </location>
</feature>
<dbReference type="FunFam" id="1.25.40.10:FF:000344">
    <property type="entry name" value="Pentatricopeptide repeat-containing protein"/>
    <property type="match status" value="1"/>
</dbReference>
<comment type="caution">
    <text evidence="3">The sequence shown here is derived from an EMBL/GenBank/DDBJ whole genome shotgun (WGS) entry which is preliminary data.</text>
</comment>
<dbReference type="FunFam" id="1.25.40.10:FF:000090">
    <property type="entry name" value="Pentatricopeptide repeat-containing protein, chloroplastic"/>
    <property type="match status" value="1"/>
</dbReference>
<dbReference type="EMBL" id="BTGU01000009">
    <property type="protein sequence ID" value="GMN39596.1"/>
    <property type="molecule type" value="Genomic_DNA"/>
</dbReference>
<dbReference type="InterPro" id="IPR046849">
    <property type="entry name" value="E2_motif"/>
</dbReference>
<organism evidence="3 4">
    <name type="scientific">Ficus carica</name>
    <name type="common">Common fig</name>
    <dbReference type="NCBI Taxonomy" id="3494"/>
    <lineage>
        <taxon>Eukaryota</taxon>
        <taxon>Viridiplantae</taxon>
        <taxon>Streptophyta</taxon>
        <taxon>Embryophyta</taxon>
        <taxon>Tracheophyta</taxon>
        <taxon>Spermatophyta</taxon>
        <taxon>Magnoliopsida</taxon>
        <taxon>eudicotyledons</taxon>
        <taxon>Gunneridae</taxon>
        <taxon>Pentapetalae</taxon>
        <taxon>rosids</taxon>
        <taxon>fabids</taxon>
        <taxon>Rosales</taxon>
        <taxon>Moraceae</taxon>
        <taxon>Ficeae</taxon>
        <taxon>Ficus</taxon>
    </lineage>
</organism>
<evidence type="ECO:0000313" key="3">
    <source>
        <dbReference type="EMBL" id="GMN39596.1"/>
    </source>
</evidence>
<dbReference type="PANTHER" id="PTHR47926:SF347">
    <property type="entry name" value="PENTATRICOPEPTIDE REPEAT-CONTAINING PROTEIN"/>
    <property type="match status" value="1"/>
</dbReference>
<dbReference type="Pfam" id="PF20430">
    <property type="entry name" value="Eplus_motif"/>
    <property type="match status" value="1"/>
</dbReference>
<dbReference type="Pfam" id="PF01535">
    <property type="entry name" value="PPR"/>
    <property type="match status" value="5"/>
</dbReference>
<feature type="repeat" description="PPR" evidence="2">
    <location>
        <begin position="485"/>
        <end position="519"/>
    </location>
</feature>
<dbReference type="GO" id="GO:0009451">
    <property type="term" value="P:RNA modification"/>
    <property type="evidence" value="ECO:0007669"/>
    <property type="project" value="InterPro"/>
</dbReference>
<dbReference type="Gene3D" id="1.25.40.10">
    <property type="entry name" value="Tetratricopeptide repeat domain"/>
    <property type="match status" value="5"/>
</dbReference>